<protein>
    <submittedName>
        <fullName evidence="9">ComEC family competence protein</fullName>
    </submittedName>
</protein>
<accession>A0A921H7R3</accession>
<dbReference type="NCBIfam" id="TIGR00360">
    <property type="entry name" value="ComEC_N-term"/>
    <property type="match status" value="1"/>
</dbReference>
<evidence type="ECO:0000313" key="9">
    <source>
        <dbReference type="EMBL" id="HJF71733.1"/>
    </source>
</evidence>
<feature type="transmembrane region" description="Helical" evidence="6">
    <location>
        <begin position="57"/>
        <end position="74"/>
    </location>
</feature>
<evidence type="ECO:0000256" key="1">
    <source>
        <dbReference type="ARBA" id="ARBA00004651"/>
    </source>
</evidence>
<dbReference type="AlphaFoldDB" id="A0A921H7R3"/>
<dbReference type="Pfam" id="PF03772">
    <property type="entry name" value="Competence"/>
    <property type="match status" value="1"/>
</dbReference>
<evidence type="ECO:0000256" key="3">
    <source>
        <dbReference type="ARBA" id="ARBA00022692"/>
    </source>
</evidence>
<gene>
    <name evidence="9" type="ORF">K8V05_13350</name>
</gene>
<evidence type="ECO:0000256" key="2">
    <source>
        <dbReference type="ARBA" id="ARBA00022475"/>
    </source>
</evidence>
<feature type="transmembrane region" description="Helical" evidence="6">
    <location>
        <begin position="416"/>
        <end position="433"/>
    </location>
</feature>
<evidence type="ECO:0000259" key="7">
    <source>
        <dbReference type="Pfam" id="PF03772"/>
    </source>
</evidence>
<feature type="transmembrane region" description="Helical" evidence="6">
    <location>
        <begin position="356"/>
        <end position="379"/>
    </location>
</feature>
<dbReference type="InterPro" id="IPR052159">
    <property type="entry name" value="Competence_DNA_uptake"/>
</dbReference>
<proteinExistence type="predicted"/>
<keyword evidence="5 6" id="KW-0472">Membrane</keyword>
<evidence type="ECO:0000259" key="8">
    <source>
        <dbReference type="Pfam" id="PF13567"/>
    </source>
</evidence>
<comment type="caution">
    <text evidence="9">The sequence shown here is derived from an EMBL/GenBank/DDBJ whole genome shotgun (WGS) entry which is preliminary data.</text>
</comment>
<comment type="subcellular location">
    <subcellularLocation>
        <location evidence="1">Cell membrane</location>
        <topology evidence="1">Multi-pass membrane protein</topology>
    </subcellularLocation>
</comment>
<dbReference type="Proteomes" id="UP000742098">
    <property type="component" value="Unassembled WGS sequence"/>
</dbReference>
<feature type="transmembrane region" description="Helical" evidence="6">
    <location>
        <begin position="9"/>
        <end position="28"/>
    </location>
</feature>
<dbReference type="PANTHER" id="PTHR30619">
    <property type="entry name" value="DNA INTERNALIZATION/COMPETENCE PROTEIN COMEC/REC2"/>
    <property type="match status" value="1"/>
</dbReference>
<feature type="transmembrane region" description="Helical" evidence="6">
    <location>
        <begin position="445"/>
        <end position="466"/>
    </location>
</feature>
<dbReference type="InterPro" id="IPR004477">
    <property type="entry name" value="ComEC_N"/>
</dbReference>
<dbReference type="Pfam" id="PF13567">
    <property type="entry name" value="DUF4131"/>
    <property type="match status" value="1"/>
</dbReference>
<keyword evidence="3 6" id="KW-0812">Transmembrane</keyword>
<evidence type="ECO:0000256" key="4">
    <source>
        <dbReference type="ARBA" id="ARBA00022989"/>
    </source>
</evidence>
<dbReference type="PANTHER" id="PTHR30619:SF1">
    <property type="entry name" value="RECOMBINATION PROTEIN 2"/>
    <property type="match status" value="1"/>
</dbReference>
<evidence type="ECO:0000256" key="6">
    <source>
        <dbReference type="SAM" id="Phobius"/>
    </source>
</evidence>
<keyword evidence="4 6" id="KW-1133">Transmembrane helix</keyword>
<evidence type="ECO:0000313" key="10">
    <source>
        <dbReference type="Proteomes" id="UP000742098"/>
    </source>
</evidence>
<feature type="transmembrane region" description="Helical" evidence="6">
    <location>
        <begin position="229"/>
        <end position="250"/>
    </location>
</feature>
<keyword evidence="2" id="KW-1003">Cell membrane</keyword>
<feature type="transmembrane region" description="Helical" evidence="6">
    <location>
        <begin position="262"/>
        <end position="281"/>
    </location>
</feature>
<reference evidence="9" key="2">
    <citation type="submission" date="2021-09" db="EMBL/GenBank/DDBJ databases">
        <authorList>
            <person name="Gilroy R."/>
        </authorList>
    </citation>
    <scope>NUCLEOTIDE SEQUENCE</scope>
    <source>
        <strain evidence="9">6966</strain>
    </source>
</reference>
<evidence type="ECO:0000256" key="5">
    <source>
        <dbReference type="ARBA" id="ARBA00023136"/>
    </source>
</evidence>
<organism evidence="9 10">
    <name type="scientific">Butyricimonas virosa</name>
    <dbReference type="NCBI Taxonomy" id="544645"/>
    <lineage>
        <taxon>Bacteria</taxon>
        <taxon>Pseudomonadati</taxon>
        <taxon>Bacteroidota</taxon>
        <taxon>Bacteroidia</taxon>
        <taxon>Bacteroidales</taxon>
        <taxon>Odoribacteraceae</taxon>
        <taxon>Butyricimonas</taxon>
    </lineage>
</organism>
<dbReference type="EMBL" id="DYVS01000249">
    <property type="protein sequence ID" value="HJF71733.1"/>
    <property type="molecule type" value="Genomic_DNA"/>
</dbReference>
<feature type="transmembrane region" description="Helical" evidence="6">
    <location>
        <begin position="34"/>
        <end position="50"/>
    </location>
</feature>
<feature type="domain" description="DUF4131" evidence="8">
    <location>
        <begin position="9"/>
        <end position="165"/>
    </location>
</feature>
<sequence>MRSIYWHRFPFLFLVIPLILGIAASQYLSSFPSAFILGTIIISFSLLFIIRKARSALPFILFTFTGLFSTGLYLSETKAPAIISGETYQLTGRCEQILSPGKIVVSSPHLCTYLQVPDSTEITVGDSLAGLIRLYPLQTSHNRHDFNYDNYLQHQGIQAKGFPAGEIYKTGHSRDLYSVCHTIRNNLVAKLQRVIPDSTTYKLLAALCLGCRQEITPDTKELFQNTGTIHILAISGLHIGAIFAFFLYLLKLFHFKSKKSRLILVPLVWFVVCITGLSPSACRAATILSFITIGEAFRQETIPLNTIAAAAFFSLLIHPELLYSVSFQMSYAAYTGIILIYPLMRIKKMHKYLRPLYSLLCISFSAQAMTLPIMAYYFHTISLNSIFINLIAVPAASFLLYGGIMLLALPGFISFYLSYIIIGLTHLFIFSLQQFSKIVINLPDLYPTVTHVVLFYLIIILAITYLITRKRQVLRFICCSTGALLVFHCSFTYCIQNHQEIVICNHYKHSAILLNYKGYYTYLKTTNLDDCLSTYITANHLQAFPSHEAFVGQQIKFIRNHLSSSQCSISIIDHTYPTFSHEDIVIITENIYPPNFLEFHPQQIIMDNSNTSHCTKAWQKFCLKNRIPFFKTSEVGTIILKI</sequence>
<dbReference type="InterPro" id="IPR025405">
    <property type="entry name" value="DUF4131"/>
</dbReference>
<feature type="transmembrane region" description="Helical" evidence="6">
    <location>
        <begin position="321"/>
        <end position="344"/>
    </location>
</feature>
<reference evidence="9" key="1">
    <citation type="journal article" date="2021" name="PeerJ">
        <title>Extensive microbial diversity within the chicken gut microbiome revealed by metagenomics and culture.</title>
        <authorList>
            <person name="Gilroy R."/>
            <person name="Ravi A."/>
            <person name="Getino M."/>
            <person name="Pursley I."/>
            <person name="Horton D.L."/>
            <person name="Alikhan N.F."/>
            <person name="Baker D."/>
            <person name="Gharbi K."/>
            <person name="Hall N."/>
            <person name="Watson M."/>
            <person name="Adriaenssens E.M."/>
            <person name="Foster-Nyarko E."/>
            <person name="Jarju S."/>
            <person name="Secka A."/>
            <person name="Antonio M."/>
            <person name="Oren A."/>
            <person name="Chaudhuri R.R."/>
            <person name="La Ragione R."/>
            <person name="Hildebrand F."/>
            <person name="Pallen M.J."/>
        </authorList>
    </citation>
    <scope>NUCLEOTIDE SEQUENCE</scope>
    <source>
        <strain evidence="9">6966</strain>
    </source>
</reference>
<feature type="transmembrane region" description="Helical" evidence="6">
    <location>
        <begin position="385"/>
        <end position="409"/>
    </location>
</feature>
<name>A0A921H7R3_9BACT</name>
<dbReference type="GO" id="GO:0005886">
    <property type="term" value="C:plasma membrane"/>
    <property type="evidence" value="ECO:0007669"/>
    <property type="project" value="UniProtKB-SubCell"/>
</dbReference>
<feature type="domain" description="ComEC/Rec2-related protein" evidence="7">
    <location>
        <begin position="207"/>
        <end position="466"/>
    </location>
</feature>